<accession>A0ACD4NRY9</accession>
<dbReference type="Proteomes" id="UP001163223">
    <property type="component" value="Chromosome"/>
</dbReference>
<reference evidence="1" key="1">
    <citation type="submission" date="2022-11" db="EMBL/GenBank/DDBJ databases">
        <title>beta-Carotene-producing bacterium, Jeongeuplla avenae sp. nov., alleviates the salt stress of Arabidopsis seedlings.</title>
        <authorList>
            <person name="Jiang L."/>
            <person name="Lee J."/>
        </authorList>
    </citation>
    <scope>NUCLEOTIDE SEQUENCE</scope>
    <source>
        <strain evidence="1">DY_R2A_6</strain>
    </source>
</reference>
<gene>
    <name evidence="1" type="ORF">OXU80_05495</name>
</gene>
<sequence length="467" mass="49795">MKRFALSFLAVSALAGGSEVALAQGFDPYYDDAARDAPVGDVFIDEYGRRVTLDVYGRVVSVEEPRARGVQRDMRARDENGRIIVRRTPPPGARLEGRVGEVLPGLEPYGTDPYGGIGAGPESADPYYDGPVESQPLPDIESGFAGLPDGTLGAAEPGLDGQPAIVEGQTVRETDPAPSVPTPKGPNAKVQIAAFQVILDRAGISPGVIDGRMGGNVNKAVAAYAEKYGRTLDPTNSQQLAEELDATGGPAITTYEITAEDVTGPYVAAIPSDYGEKAKLPAMSYERVSERLAERFHMDEKYLLEINPGADFTRQGTRIKVMNVGENVTGEVTRIIADKGREQVRAYGADGTLIAAYPSTIGSSDTPSPSGTVEVARIAFDPNYTYNPKINFQQGENRSILTIPPGPNGPVGTIWIALSKPTYGIHGTPEPSQIGKTNSHGCVRLTNWDAFELAKMVKPGVTVEFVE</sequence>
<proteinExistence type="predicted"/>
<name>A0ACD4NRY9_9HYPH</name>
<organism evidence="1 2">
    <name type="scientific">Antarcticirhabdus aurantiaca</name>
    <dbReference type="NCBI Taxonomy" id="2606717"/>
    <lineage>
        <taxon>Bacteria</taxon>
        <taxon>Pseudomonadati</taxon>
        <taxon>Pseudomonadota</taxon>
        <taxon>Alphaproteobacteria</taxon>
        <taxon>Hyphomicrobiales</taxon>
        <taxon>Aurantimonadaceae</taxon>
        <taxon>Antarcticirhabdus</taxon>
    </lineage>
</organism>
<dbReference type="EMBL" id="CP113520">
    <property type="protein sequence ID" value="WAJ29684.1"/>
    <property type="molecule type" value="Genomic_DNA"/>
</dbReference>
<evidence type="ECO:0000313" key="1">
    <source>
        <dbReference type="EMBL" id="WAJ29684.1"/>
    </source>
</evidence>
<protein>
    <submittedName>
        <fullName evidence="1">L,D-transpeptidase</fullName>
    </submittedName>
</protein>
<keyword evidence="2" id="KW-1185">Reference proteome</keyword>
<evidence type="ECO:0000313" key="2">
    <source>
        <dbReference type="Proteomes" id="UP001163223"/>
    </source>
</evidence>